<comment type="similarity">
    <text evidence="4 16">Belongs to the cytochrome P450 family.</text>
</comment>
<keyword evidence="18" id="KW-1185">Reference proteome</keyword>
<dbReference type="PRINTS" id="PR00463">
    <property type="entry name" value="EP450I"/>
</dbReference>
<keyword evidence="9" id="KW-0492">Microsome</keyword>
<keyword evidence="10 16" id="KW-0560">Oxidoreductase</keyword>
<keyword evidence="13" id="KW-0472">Membrane</keyword>
<dbReference type="Gene3D" id="1.10.630.10">
    <property type="entry name" value="Cytochrome P450"/>
    <property type="match status" value="1"/>
</dbReference>
<dbReference type="EC" id="1.14.14.1" evidence="5"/>
<keyword evidence="11 15" id="KW-0408">Iron</keyword>
<dbReference type="Pfam" id="PF00067">
    <property type="entry name" value="p450"/>
    <property type="match status" value="1"/>
</dbReference>
<comment type="subcellular location">
    <subcellularLocation>
        <location evidence="3">Endoplasmic reticulum membrane</location>
        <topology evidence="3">Peripheral membrane protein</topology>
    </subcellularLocation>
    <subcellularLocation>
        <location evidence="2">Microsome membrane</location>
        <topology evidence="2">Peripheral membrane protein</topology>
    </subcellularLocation>
</comment>
<sequence>MDGRYYHDPQCFHPERFSEENMKTAKSFTFMPFGVGPRNCIGYRFALLEMKVFLYHIVLNFEIMRSDKTSEPLRLRPHHQIRVVGDTWVKFRKRN</sequence>
<feature type="binding site" description="axial binding residue" evidence="15">
    <location>
        <position position="40"/>
    </location>
    <ligand>
        <name>heme</name>
        <dbReference type="ChEBI" id="CHEBI:30413"/>
    </ligand>
    <ligandPart>
        <name>Fe</name>
        <dbReference type="ChEBI" id="CHEBI:18248"/>
    </ligandPart>
</feature>
<evidence type="ECO:0000256" key="13">
    <source>
        <dbReference type="ARBA" id="ARBA00023136"/>
    </source>
</evidence>
<keyword evidence="12 16" id="KW-0503">Monooxygenase</keyword>
<evidence type="ECO:0000313" key="17">
    <source>
        <dbReference type="EMBL" id="GBP77547.1"/>
    </source>
</evidence>
<dbReference type="SUPFAM" id="SSF48264">
    <property type="entry name" value="Cytochrome P450"/>
    <property type="match status" value="1"/>
</dbReference>
<dbReference type="GO" id="GO:0005506">
    <property type="term" value="F:iron ion binding"/>
    <property type="evidence" value="ECO:0007669"/>
    <property type="project" value="InterPro"/>
</dbReference>
<evidence type="ECO:0000256" key="8">
    <source>
        <dbReference type="ARBA" id="ARBA00022824"/>
    </source>
</evidence>
<evidence type="ECO:0000256" key="12">
    <source>
        <dbReference type="ARBA" id="ARBA00023033"/>
    </source>
</evidence>
<evidence type="ECO:0000256" key="3">
    <source>
        <dbReference type="ARBA" id="ARBA00004406"/>
    </source>
</evidence>
<keyword evidence="8" id="KW-0256">Endoplasmic reticulum</keyword>
<dbReference type="STRING" id="151549.A0A4C1YSZ1"/>
<dbReference type="PROSITE" id="PS00086">
    <property type="entry name" value="CYTOCHROME_P450"/>
    <property type="match status" value="1"/>
</dbReference>
<dbReference type="GO" id="GO:0005789">
    <property type="term" value="C:endoplasmic reticulum membrane"/>
    <property type="evidence" value="ECO:0007669"/>
    <property type="project" value="UniProtKB-SubCell"/>
</dbReference>
<dbReference type="PANTHER" id="PTHR24292:SF54">
    <property type="entry name" value="CYP9F3-RELATED"/>
    <property type="match status" value="1"/>
</dbReference>
<accession>A0A4C1YSZ1</accession>
<evidence type="ECO:0000256" key="5">
    <source>
        <dbReference type="ARBA" id="ARBA00012109"/>
    </source>
</evidence>
<dbReference type="GO" id="GO:0016712">
    <property type="term" value="F:oxidoreductase activity, acting on paired donors, with incorporation or reduction of molecular oxygen, reduced flavin or flavoprotein as one donor, and incorporation of one atom of oxygen"/>
    <property type="evidence" value="ECO:0007669"/>
    <property type="project" value="UniProtKB-EC"/>
</dbReference>
<evidence type="ECO:0000256" key="14">
    <source>
        <dbReference type="ARBA" id="ARBA00047827"/>
    </source>
</evidence>
<dbReference type="InterPro" id="IPR001128">
    <property type="entry name" value="Cyt_P450"/>
</dbReference>
<protein>
    <recommendedName>
        <fullName evidence="5">unspecific monooxygenase</fullName>
        <ecNumber evidence="5">1.14.14.1</ecNumber>
    </recommendedName>
</protein>
<evidence type="ECO:0000256" key="10">
    <source>
        <dbReference type="ARBA" id="ARBA00023002"/>
    </source>
</evidence>
<dbReference type="OrthoDB" id="2789670at2759"/>
<organism evidence="17 18">
    <name type="scientific">Eumeta variegata</name>
    <name type="common">Bagworm moth</name>
    <name type="synonym">Eumeta japonica</name>
    <dbReference type="NCBI Taxonomy" id="151549"/>
    <lineage>
        <taxon>Eukaryota</taxon>
        <taxon>Metazoa</taxon>
        <taxon>Ecdysozoa</taxon>
        <taxon>Arthropoda</taxon>
        <taxon>Hexapoda</taxon>
        <taxon>Insecta</taxon>
        <taxon>Pterygota</taxon>
        <taxon>Neoptera</taxon>
        <taxon>Endopterygota</taxon>
        <taxon>Lepidoptera</taxon>
        <taxon>Glossata</taxon>
        <taxon>Ditrysia</taxon>
        <taxon>Tineoidea</taxon>
        <taxon>Psychidae</taxon>
        <taxon>Oiketicinae</taxon>
        <taxon>Eumeta</taxon>
    </lineage>
</organism>
<evidence type="ECO:0000256" key="1">
    <source>
        <dbReference type="ARBA" id="ARBA00001971"/>
    </source>
</evidence>
<evidence type="ECO:0000256" key="4">
    <source>
        <dbReference type="ARBA" id="ARBA00010617"/>
    </source>
</evidence>
<dbReference type="EMBL" id="BGZK01001335">
    <property type="protein sequence ID" value="GBP77547.1"/>
    <property type="molecule type" value="Genomic_DNA"/>
</dbReference>
<keyword evidence="6 15" id="KW-0349">Heme</keyword>
<dbReference type="Proteomes" id="UP000299102">
    <property type="component" value="Unassembled WGS sequence"/>
</dbReference>
<dbReference type="AlphaFoldDB" id="A0A4C1YSZ1"/>
<comment type="cofactor">
    <cofactor evidence="1 15">
        <name>heme</name>
        <dbReference type="ChEBI" id="CHEBI:30413"/>
    </cofactor>
</comment>
<evidence type="ECO:0000256" key="2">
    <source>
        <dbReference type="ARBA" id="ARBA00004174"/>
    </source>
</evidence>
<reference evidence="17 18" key="1">
    <citation type="journal article" date="2019" name="Commun. Biol.">
        <title>The bagworm genome reveals a unique fibroin gene that provides high tensile strength.</title>
        <authorList>
            <person name="Kono N."/>
            <person name="Nakamura H."/>
            <person name="Ohtoshi R."/>
            <person name="Tomita M."/>
            <person name="Numata K."/>
            <person name="Arakawa K."/>
        </authorList>
    </citation>
    <scope>NUCLEOTIDE SEQUENCE [LARGE SCALE GENOMIC DNA]</scope>
</reference>
<name>A0A4C1YSZ1_EUMVA</name>
<evidence type="ECO:0000256" key="7">
    <source>
        <dbReference type="ARBA" id="ARBA00022723"/>
    </source>
</evidence>
<evidence type="ECO:0000256" key="6">
    <source>
        <dbReference type="ARBA" id="ARBA00022617"/>
    </source>
</evidence>
<comment type="caution">
    <text evidence="17">The sequence shown here is derived from an EMBL/GenBank/DDBJ whole genome shotgun (WGS) entry which is preliminary data.</text>
</comment>
<gene>
    <name evidence="17" type="primary">CYP9E2</name>
    <name evidence="17" type="ORF">EVAR_99116_1</name>
</gene>
<comment type="catalytic activity">
    <reaction evidence="14">
        <text>an organic molecule + reduced [NADPH--hemoprotein reductase] + O2 = an alcohol + oxidized [NADPH--hemoprotein reductase] + H2O + H(+)</text>
        <dbReference type="Rhea" id="RHEA:17149"/>
        <dbReference type="Rhea" id="RHEA-COMP:11964"/>
        <dbReference type="Rhea" id="RHEA-COMP:11965"/>
        <dbReference type="ChEBI" id="CHEBI:15377"/>
        <dbReference type="ChEBI" id="CHEBI:15378"/>
        <dbReference type="ChEBI" id="CHEBI:15379"/>
        <dbReference type="ChEBI" id="CHEBI:30879"/>
        <dbReference type="ChEBI" id="CHEBI:57618"/>
        <dbReference type="ChEBI" id="CHEBI:58210"/>
        <dbReference type="ChEBI" id="CHEBI:142491"/>
        <dbReference type="EC" id="1.14.14.1"/>
    </reaction>
</comment>
<dbReference type="InterPro" id="IPR002401">
    <property type="entry name" value="Cyt_P450_E_grp-I"/>
</dbReference>
<evidence type="ECO:0000256" key="15">
    <source>
        <dbReference type="PIRSR" id="PIRSR602401-1"/>
    </source>
</evidence>
<dbReference type="InterPro" id="IPR036396">
    <property type="entry name" value="Cyt_P450_sf"/>
</dbReference>
<evidence type="ECO:0000256" key="16">
    <source>
        <dbReference type="RuleBase" id="RU000461"/>
    </source>
</evidence>
<dbReference type="PANTHER" id="PTHR24292">
    <property type="entry name" value="CYTOCHROME P450"/>
    <property type="match status" value="1"/>
</dbReference>
<dbReference type="InterPro" id="IPR017972">
    <property type="entry name" value="Cyt_P450_CS"/>
</dbReference>
<evidence type="ECO:0000256" key="11">
    <source>
        <dbReference type="ARBA" id="ARBA00023004"/>
    </source>
</evidence>
<keyword evidence="7 15" id="KW-0479">Metal-binding</keyword>
<evidence type="ECO:0000313" key="18">
    <source>
        <dbReference type="Proteomes" id="UP000299102"/>
    </source>
</evidence>
<proteinExistence type="inferred from homology"/>
<evidence type="ECO:0000256" key="9">
    <source>
        <dbReference type="ARBA" id="ARBA00022848"/>
    </source>
</evidence>
<dbReference type="GO" id="GO:0020037">
    <property type="term" value="F:heme binding"/>
    <property type="evidence" value="ECO:0007669"/>
    <property type="project" value="InterPro"/>
</dbReference>
<dbReference type="InterPro" id="IPR050476">
    <property type="entry name" value="Insect_CytP450_Detox"/>
</dbReference>